<dbReference type="EMBL" id="KK852561">
    <property type="protein sequence ID" value="KDR21322.1"/>
    <property type="molecule type" value="Genomic_DNA"/>
</dbReference>
<dbReference type="InParanoid" id="A0A067RC37"/>
<reference evidence="1 2" key="1">
    <citation type="journal article" date="2014" name="Nat. Commun.">
        <title>Molecular traces of alternative social organization in a termite genome.</title>
        <authorList>
            <person name="Terrapon N."/>
            <person name="Li C."/>
            <person name="Robertson H.M."/>
            <person name="Ji L."/>
            <person name="Meng X."/>
            <person name="Booth W."/>
            <person name="Chen Z."/>
            <person name="Childers C.P."/>
            <person name="Glastad K.M."/>
            <person name="Gokhale K."/>
            <person name="Gowin J."/>
            <person name="Gronenberg W."/>
            <person name="Hermansen R.A."/>
            <person name="Hu H."/>
            <person name="Hunt B.G."/>
            <person name="Huylmans A.K."/>
            <person name="Khalil S.M."/>
            <person name="Mitchell R.D."/>
            <person name="Munoz-Torres M.C."/>
            <person name="Mustard J.A."/>
            <person name="Pan H."/>
            <person name="Reese J.T."/>
            <person name="Scharf M.E."/>
            <person name="Sun F."/>
            <person name="Vogel H."/>
            <person name="Xiao J."/>
            <person name="Yang W."/>
            <person name="Yang Z."/>
            <person name="Yang Z."/>
            <person name="Zhou J."/>
            <person name="Zhu J."/>
            <person name="Brent C.S."/>
            <person name="Elsik C.G."/>
            <person name="Goodisman M.A."/>
            <person name="Liberles D.A."/>
            <person name="Roe R.M."/>
            <person name="Vargo E.L."/>
            <person name="Vilcinskas A."/>
            <person name="Wang J."/>
            <person name="Bornberg-Bauer E."/>
            <person name="Korb J."/>
            <person name="Zhang G."/>
            <person name="Liebig J."/>
        </authorList>
    </citation>
    <scope>NUCLEOTIDE SEQUENCE [LARGE SCALE GENOMIC DNA]</scope>
    <source>
        <tissue evidence="1">Whole organism</tissue>
    </source>
</reference>
<evidence type="ECO:0000313" key="2">
    <source>
        <dbReference type="Proteomes" id="UP000027135"/>
    </source>
</evidence>
<gene>
    <name evidence="1" type="ORF">L798_03955</name>
</gene>
<dbReference type="STRING" id="136037.A0A067RC37"/>
<accession>A0A067RC37</accession>
<dbReference type="Pfam" id="PF03999">
    <property type="entry name" value="MAP65_ASE1"/>
    <property type="match status" value="1"/>
</dbReference>
<keyword evidence="2" id="KW-1185">Reference proteome</keyword>
<organism evidence="1 2">
    <name type="scientific">Zootermopsis nevadensis</name>
    <name type="common">Dampwood termite</name>
    <dbReference type="NCBI Taxonomy" id="136037"/>
    <lineage>
        <taxon>Eukaryota</taxon>
        <taxon>Metazoa</taxon>
        <taxon>Ecdysozoa</taxon>
        <taxon>Arthropoda</taxon>
        <taxon>Hexapoda</taxon>
        <taxon>Insecta</taxon>
        <taxon>Pterygota</taxon>
        <taxon>Neoptera</taxon>
        <taxon>Polyneoptera</taxon>
        <taxon>Dictyoptera</taxon>
        <taxon>Blattodea</taxon>
        <taxon>Blattoidea</taxon>
        <taxon>Termitoidae</taxon>
        <taxon>Termopsidae</taxon>
        <taxon>Zootermopsis</taxon>
    </lineage>
</organism>
<dbReference type="AlphaFoldDB" id="A0A067RC37"/>
<name>A0A067RC37_ZOONE</name>
<sequence length="114" mass="13353">MDLNMANPVTGCENLPLCNVERTLRYNLDEYCQIKESRACRLADLQRKEKLVCDALGIEPLTGFTNQFPTEQRLDDLEVHIKERNDEQQRLMQAYQESKSAIIAITEIMQWQNY</sequence>
<protein>
    <submittedName>
        <fullName evidence="1">Uncharacterized protein</fullName>
    </submittedName>
</protein>
<evidence type="ECO:0000313" key="1">
    <source>
        <dbReference type="EMBL" id="KDR21322.1"/>
    </source>
</evidence>
<proteinExistence type="predicted"/>
<dbReference type="Proteomes" id="UP000027135">
    <property type="component" value="Unassembled WGS sequence"/>
</dbReference>